<dbReference type="PANTHER" id="PTHR43331:SF1">
    <property type="entry name" value="HOMOSERINE DEHYDROGENASE"/>
    <property type="match status" value="1"/>
</dbReference>
<evidence type="ECO:0000256" key="2">
    <source>
        <dbReference type="ARBA" id="ARBA00005056"/>
    </source>
</evidence>
<organism evidence="16 17">
    <name type="scientific">Brasilonema bromeliae SPC951</name>
    <dbReference type="NCBI Taxonomy" id="385972"/>
    <lineage>
        <taxon>Bacteria</taxon>
        <taxon>Bacillati</taxon>
        <taxon>Cyanobacteriota</taxon>
        <taxon>Cyanophyceae</taxon>
        <taxon>Nostocales</taxon>
        <taxon>Scytonemataceae</taxon>
        <taxon>Brasilonema</taxon>
        <taxon>Bromeliae group (in: Brasilonema)</taxon>
    </lineage>
</organism>
<evidence type="ECO:0000313" key="17">
    <source>
        <dbReference type="Proteomes" id="UP000718564"/>
    </source>
</evidence>
<keyword evidence="10 13" id="KW-0560">Oxidoreductase</keyword>
<dbReference type="Pfam" id="PF01842">
    <property type="entry name" value="ACT"/>
    <property type="match status" value="1"/>
</dbReference>
<comment type="cofactor">
    <cofactor evidence="1">
        <name>a metal cation</name>
        <dbReference type="ChEBI" id="CHEBI:25213"/>
    </cofactor>
</comment>
<dbReference type="InterPro" id="IPR005106">
    <property type="entry name" value="Asp/hSer_DH_NAD-bd"/>
</dbReference>
<keyword evidence="7 13" id="KW-0028">Amino-acid biosynthesis</keyword>
<evidence type="ECO:0000256" key="8">
    <source>
        <dbReference type="ARBA" id="ARBA00022697"/>
    </source>
</evidence>
<dbReference type="SUPFAM" id="SSF51735">
    <property type="entry name" value="NAD(P)-binding Rossmann-fold domains"/>
    <property type="match status" value="1"/>
</dbReference>
<keyword evidence="8 13" id="KW-0791">Threonine biosynthesis</keyword>
<sequence length="428" mass="45315">MGVKLGILGLGTVGTGTVQLLQNSGFRHPLLQEVEIYRVGVRSLDKPRAVTLPQTVLTTDLEAIVIDPEVDIVVEVMGGLEPARSLILKAIQNGKHVVTANKAAISRFGDEIFSAANQAGVYVMLEAAVGGGIPVIQPLKQSLSVNRIHTITGIINGTTNYILSRMQTEGSNFSDVLADAQQLGYAEADPTADVDGLDAADKIAILASLAFGGRIKLEDVYCEGIRQVSKTDIAYAEKLGFVIKLLAIAKRITSSPPISIRVHPTLVPKAHPLASINGVNNAILVEGEPIGQVMFFGPGAGAGPTASAVTSDILNLVAALQTSTAVPNPLLTCAHQDYCQIVPMAELITRFYTRFLTKDQPGVIGKLGTCFGNHGVSLESIVQTGFQGELAEIVVVTHDVREGDFRQALAEIRTFAGVDSIPSLLRVL</sequence>
<name>A0ABX1P6G6_9CYAN</name>
<dbReference type="Gene3D" id="3.30.360.10">
    <property type="entry name" value="Dihydrodipicolinate Reductase, domain 2"/>
    <property type="match status" value="1"/>
</dbReference>
<dbReference type="PIRSF" id="PIRSF000098">
    <property type="entry name" value="Homoser_dehydrog"/>
    <property type="match status" value="1"/>
</dbReference>
<dbReference type="SUPFAM" id="SSF55347">
    <property type="entry name" value="Glyceraldehyde-3-phosphate dehydrogenase-like, C-terminal domain"/>
    <property type="match status" value="1"/>
</dbReference>
<keyword evidence="17" id="KW-1185">Reference proteome</keyword>
<dbReference type="PROSITE" id="PS51671">
    <property type="entry name" value="ACT"/>
    <property type="match status" value="1"/>
</dbReference>
<comment type="pathway">
    <text evidence="2 13">Amino-acid biosynthesis; L-threonine biosynthesis; L-threonine from L-aspartate: step 3/5.</text>
</comment>
<evidence type="ECO:0000256" key="6">
    <source>
        <dbReference type="ARBA" id="ARBA00013376"/>
    </source>
</evidence>
<comment type="catalytic activity">
    <reaction evidence="12">
        <text>L-homoserine + NADP(+) = L-aspartate 4-semialdehyde + NADPH + H(+)</text>
        <dbReference type="Rhea" id="RHEA:15761"/>
        <dbReference type="ChEBI" id="CHEBI:15378"/>
        <dbReference type="ChEBI" id="CHEBI:57476"/>
        <dbReference type="ChEBI" id="CHEBI:57783"/>
        <dbReference type="ChEBI" id="CHEBI:58349"/>
        <dbReference type="ChEBI" id="CHEBI:537519"/>
        <dbReference type="EC" id="1.1.1.3"/>
    </reaction>
    <physiologicalReaction direction="right-to-left" evidence="12">
        <dbReference type="Rhea" id="RHEA:15763"/>
    </physiologicalReaction>
</comment>
<evidence type="ECO:0000256" key="12">
    <source>
        <dbReference type="ARBA" id="ARBA00048841"/>
    </source>
</evidence>
<evidence type="ECO:0000256" key="1">
    <source>
        <dbReference type="ARBA" id="ARBA00001920"/>
    </source>
</evidence>
<evidence type="ECO:0000256" key="13">
    <source>
        <dbReference type="RuleBase" id="RU000579"/>
    </source>
</evidence>
<dbReference type="EC" id="1.1.1.3" evidence="5 13"/>
<dbReference type="EMBL" id="QMEB01000044">
    <property type="protein sequence ID" value="NMG19432.1"/>
    <property type="molecule type" value="Genomic_DNA"/>
</dbReference>
<comment type="pathway">
    <text evidence="3 13">Amino-acid biosynthesis; L-methionine biosynthesis via de novo pathway; L-homoserine from L-aspartate: step 3/3.</text>
</comment>
<dbReference type="InterPro" id="IPR016204">
    <property type="entry name" value="HDH"/>
</dbReference>
<feature type="domain" description="ACT" evidence="15">
    <location>
        <begin position="352"/>
        <end position="426"/>
    </location>
</feature>
<dbReference type="Pfam" id="PF00742">
    <property type="entry name" value="Homoserine_dh"/>
    <property type="match status" value="1"/>
</dbReference>
<evidence type="ECO:0000256" key="4">
    <source>
        <dbReference type="ARBA" id="ARBA00006753"/>
    </source>
</evidence>
<comment type="caution">
    <text evidence="16">The sequence shown here is derived from an EMBL/GenBank/DDBJ whole genome shotgun (WGS) entry which is preliminary data.</text>
</comment>
<proteinExistence type="inferred from homology"/>
<dbReference type="Gene3D" id="3.30.70.260">
    <property type="match status" value="1"/>
</dbReference>
<evidence type="ECO:0000313" key="16">
    <source>
        <dbReference type="EMBL" id="NMG19432.1"/>
    </source>
</evidence>
<accession>A0ABX1P6G6</accession>
<evidence type="ECO:0000259" key="15">
    <source>
        <dbReference type="PROSITE" id="PS51671"/>
    </source>
</evidence>
<protein>
    <recommendedName>
        <fullName evidence="6 13">Homoserine dehydrogenase</fullName>
        <ecNumber evidence="5 13">1.1.1.3</ecNumber>
    </recommendedName>
</protein>
<dbReference type="PANTHER" id="PTHR43331">
    <property type="entry name" value="HOMOSERINE DEHYDROGENASE"/>
    <property type="match status" value="1"/>
</dbReference>
<dbReference type="RefSeq" id="WP_169154708.1">
    <property type="nucleotide sequence ID" value="NZ_CAWPJE010000435.1"/>
</dbReference>
<dbReference type="CDD" id="cd04881">
    <property type="entry name" value="ACT_HSDH-Hom"/>
    <property type="match status" value="1"/>
</dbReference>
<evidence type="ECO:0000256" key="9">
    <source>
        <dbReference type="ARBA" id="ARBA00022857"/>
    </source>
</evidence>
<dbReference type="InterPro" id="IPR019811">
    <property type="entry name" value="HDH_CS"/>
</dbReference>
<dbReference type="Proteomes" id="UP000718564">
    <property type="component" value="Unassembled WGS sequence"/>
</dbReference>
<comment type="similarity">
    <text evidence="4 14">Belongs to the homoserine dehydrogenase family.</text>
</comment>
<dbReference type="InterPro" id="IPR036291">
    <property type="entry name" value="NAD(P)-bd_dom_sf"/>
</dbReference>
<dbReference type="SUPFAM" id="SSF55021">
    <property type="entry name" value="ACT-like"/>
    <property type="match status" value="1"/>
</dbReference>
<evidence type="ECO:0000256" key="14">
    <source>
        <dbReference type="RuleBase" id="RU004171"/>
    </source>
</evidence>
<dbReference type="Gene3D" id="3.40.50.720">
    <property type="entry name" value="NAD(P)-binding Rossmann-like Domain"/>
    <property type="match status" value="1"/>
</dbReference>
<dbReference type="NCBIfam" id="NF004976">
    <property type="entry name" value="PRK06349.1"/>
    <property type="match status" value="1"/>
</dbReference>
<evidence type="ECO:0000256" key="5">
    <source>
        <dbReference type="ARBA" id="ARBA00013213"/>
    </source>
</evidence>
<dbReference type="PROSITE" id="PS01042">
    <property type="entry name" value="HOMOSER_DHGENASE"/>
    <property type="match status" value="1"/>
</dbReference>
<evidence type="ECO:0000256" key="10">
    <source>
        <dbReference type="ARBA" id="ARBA00023002"/>
    </source>
</evidence>
<evidence type="ECO:0000256" key="11">
    <source>
        <dbReference type="ARBA" id="ARBA00023167"/>
    </source>
</evidence>
<gene>
    <name evidence="16" type="ORF">DP116_08155</name>
</gene>
<reference evidence="16 17" key="1">
    <citation type="submission" date="2018-06" db="EMBL/GenBank/DDBJ databases">
        <title>Comparative genomics of Brasilonema spp. strains.</title>
        <authorList>
            <person name="Alvarenga D.O."/>
            <person name="Fiore M.F."/>
            <person name="Varani A.M."/>
        </authorList>
    </citation>
    <scope>NUCLEOTIDE SEQUENCE [LARGE SCALE GENOMIC DNA]</scope>
    <source>
        <strain evidence="16 17">SPC951</strain>
    </source>
</reference>
<keyword evidence="9 13" id="KW-0521">NADP</keyword>
<dbReference type="InterPro" id="IPR002912">
    <property type="entry name" value="ACT_dom"/>
</dbReference>
<dbReference type="InterPro" id="IPR045865">
    <property type="entry name" value="ACT-like_dom_sf"/>
</dbReference>
<evidence type="ECO:0000256" key="7">
    <source>
        <dbReference type="ARBA" id="ARBA00022605"/>
    </source>
</evidence>
<dbReference type="Pfam" id="PF03447">
    <property type="entry name" value="NAD_binding_3"/>
    <property type="match status" value="1"/>
</dbReference>
<evidence type="ECO:0000256" key="3">
    <source>
        <dbReference type="ARBA" id="ARBA00005062"/>
    </source>
</evidence>
<keyword evidence="11 13" id="KW-0486">Methionine biosynthesis</keyword>
<dbReference type="InterPro" id="IPR001342">
    <property type="entry name" value="HDH_cat"/>
</dbReference>